<dbReference type="Proteomes" id="UP000188543">
    <property type="component" value="Unassembled WGS sequence"/>
</dbReference>
<reference evidence="1 4" key="4">
    <citation type="journal article" date="2017" name="Front. Microbiol.">
        <title>Genomics Reveals a Unique Clone of Burkholderia cenocepacia Harboring an Actively Excising Novel Genomic Island.</title>
        <authorList>
            <person name="Patil P.P."/>
            <person name="Mali S."/>
            <person name="Midha S."/>
            <person name="Gautam V."/>
            <person name="Dash L."/>
            <person name="Kumar S."/>
            <person name="Shastri J."/>
            <person name="Singhal L."/>
            <person name="Patil P.B."/>
        </authorList>
    </citation>
    <scope>NUCLEOTIDE SEQUENCE [LARGE SCALE GENOMIC DNA]</scope>
    <source>
        <strain evidence="1 4">BC-19</strain>
    </source>
</reference>
<protein>
    <submittedName>
        <fullName evidence="2">Uncharacterized protein</fullName>
    </submittedName>
</protein>
<dbReference type="EMBL" id="JYMX02000012">
    <property type="protein sequence ID" value="MCW3713105.1"/>
    <property type="molecule type" value="Genomic_DNA"/>
</dbReference>
<dbReference type="Proteomes" id="UP000191686">
    <property type="component" value="Unassembled WGS sequence"/>
</dbReference>
<comment type="caution">
    <text evidence="2">The sequence shown here is derived from an EMBL/GenBank/DDBJ whole genome shotgun (WGS) entry which is preliminary data.</text>
</comment>
<organism evidence="2 3">
    <name type="scientific">Burkholderia cenocepacia</name>
    <dbReference type="NCBI Taxonomy" id="95486"/>
    <lineage>
        <taxon>Bacteria</taxon>
        <taxon>Pseudomonadati</taxon>
        <taxon>Pseudomonadota</taxon>
        <taxon>Betaproteobacteria</taxon>
        <taxon>Burkholderiales</taxon>
        <taxon>Burkholderiaceae</taxon>
        <taxon>Burkholderia</taxon>
        <taxon>Burkholderia cepacia complex</taxon>
    </lineage>
</organism>
<reference evidence="1" key="1">
    <citation type="submission" date="2015-02" db="EMBL/GenBank/DDBJ databases">
        <authorList>
            <person name="Patil P.P."/>
            <person name="Midha S."/>
            <person name="Mali S."/>
            <person name="Gautam V."/>
            <person name="Dash L."/>
            <person name="Kumar S."/>
            <person name="Shastri J."/>
            <person name="Singhal L."/>
            <person name="Patil P.B."/>
        </authorList>
    </citation>
    <scope>NUCLEOTIDE SEQUENCE</scope>
    <source>
        <strain evidence="1">BC-19</strain>
    </source>
</reference>
<gene>
    <name evidence="2" type="ORF">A8E72_26030</name>
    <name evidence="1" type="ORF">UE95_017575</name>
</gene>
<evidence type="ECO:0000313" key="2">
    <source>
        <dbReference type="EMBL" id="ONU80034.1"/>
    </source>
</evidence>
<accession>A0A1V2VXU9</accession>
<reference evidence="1" key="5">
    <citation type="submission" date="2021-09" db="EMBL/GenBank/DDBJ databases">
        <authorList>
            <person name="Saroha T."/>
            <person name="Patil P."/>
            <person name="Gautam D.V."/>
            <person name="Patil D.P.B."/>
        </authorList>
    </citation>
    <scope>NUCLEOTIDE SEQUENCE</scope>
    <source>
        <strain evidence="1">BC-19</strain>
    </source>
</reference>
<dbReference type="AlphaFoldDB" id="A0A1V2VXU9"/>
<evidence type="ECO:0000313" key="3">
    <source>
        <dbReference type="Proteomes" id="UP000188543"/>
    </source>
</evidence>
<proteinExistence type="predicted"/>
<reference evidence="1 4" key="3">
    <citation type="journal article" date="2017" name="Front. Microbiol.">
        <title>Genomics reveals a unique clone of Burkholderia cenocepacia harbouring an actively excising novel genomic island.</title>
        <authorList>
            <person name="Patil P."/>
            <person name="Mali S."/>
            <person name="Midha S."/>
            <person name="Gautam V."/>
            <person name="Dash L."/>
            <person name="Kumar S."/>
            <person name="Shastri J."/>
            <person name="Singhal L."/>
            <person name="Patil P.B."/>
        </authorList>
    </citation>
    <scope>NUCLEOTIDE SEQUENCE [LARGE SCALE GENOMIC DNA]</scope>
    <source>
        <strain evidence="1 4">BC-19</strain>
    </source>
</reference>
<dbReference type="EMBL" id="MUTJ01000080">
    <property type="protein sequence ID" value="ONU80034.1"/>
    <property type="molecule type" value="Genomic_DNA"/>
</dbReference>
<evidence type="ECO:0000313" key="1">
    <source>
        <dbReference type="EMBL" id="MCW3713105.1"/>
    </source>
</evidence>
<reference evidence="2 3" key="2">
    <citation type="submission" date="2016-08" db="EMBL/GenBank/DDBJ databases">
        <authorList>
            <person name="Seilhamer J.J."/>
        </authorList>
    </citation>
    <scope>NUCLEOTIDE SEQUENCE [LARGE SCALE GENOMIC DNA]</scope>
    <source>
        <strain evidence="2 3">VC14762</strain>
    </source>
</reference>
<name>A0A1V2VXU9_9BURK</name>
<sequence>MIYDAITVTPTSVAARRTIALQRERPARREWFGERLVEAPARRVTWSRVVSTSPGEVTT</sequence>
<evidence type="ECO:0000313" key="4">
    <source>
        <dbReference type="Proteomes" id="UP000191686"/>
    </source>
</evidence>
<dbReference type="OrthoDB" id="9868797at2"/>